<comment type="caution">
    <text evidence="2">The sequence shown here is derived from an EMBL/GenBank/DDBJ whole genome shotgun (WGS) entry which is preliminary data.</text>
</comment>
<organism evidence="2 3">
    <name type="scientific">Orbilia ellipsospora</name>
    <dbReference type="NCBI Taxonomy" id="2528407"/>
    <lineage>
        <taxon>Eukaryota</taxon>
        <taxon>Fungi</taxon>
        <taxon>Dikarya</taxon>
        <taxon>Ascomycota</taxon>
        <taxon>Pezizomycotina</taxon>
        <taxon>Orbiliomycetes</taxon>
        <taxon>Orbiliales</taxon>
        <taxon>Orbiliaceae</taxon>
        <taxon>Orbilia</taxon>
    </lineage>
</organism>
<dbReference type="AlphaFoldDB" id="A0AAV9XS56"/>
<dbReference type="Pfam" id="PF13391">
    <property type="entry name" value="HNH_2"/>
    <property type="match status" value="1"/>
</dbReference>
<accession>A0AAV9XS56</accession>
<protein>
    <recommendedName>
        <fullName evidence="1">HNH nuclease domain-containing protein</fullName>
    </recommendedName>
</protein>
<reference evidence="2 3" key="1">
    <citation type="submission" date="2019-10" db="EMBL/GenBank/DDBJ databases">
        <authorList>
            <person name="Palmer J.M."/>
        </authorList>
    </citation>
    <scope>NUCLEOTIDE SEQUENCE [LARGE SCALE GENOMIC DNA]</scope>
    <source>
        <strain evidence="2 3">TWF694</strain>
    </source>
</reference>
<dbReference type="Proteomes" id="UP001365542">
    <property type="component" value="Unassembled WGS sequence"/>
</dbReference>
<proteinExistence type="predicted"/>
<evidence type="ECO:0000313" key="3">
    <source>
        <dbReference type="Proteomes" id="UP001365542"/>
    </source>
</evidence>
<dbReference type="InterPro" id="IPR003615">
    <property type="entry name" value="HNH_nuc"/>
</dbReference>
<name>A0AAV9XS56_9PEZI</name>
<evidence type="ECO:0000259" key="1">
    <source>
        <dbReference type="Pfam" id="PF13391"/>
    </source>
</evidence>
<sequence length="246" mass="27521">MPEDRQGGRTVLFFLSSNPDDCIGGCMHYHFTQHDLYDFVGILVIAQASDASVGSSSNENVLEVRMRGSQTALENSADIPLSPGDYLLAPKYGSDRAYSRSVISRDRAFRSSLRRRDGGCVLTGVINRDADGDSNNRDWLPFESAHIWPLCNVTEWVRQSAGRWITDSDGLSEEAKMNSPQNGILLCSTSHVLFDSHDLAINPKADYKIYPFDHDSFGYSGKHMSIRARENSDIGVRDALLLWHFR</sequence>
<evidence type="ECO:0000313" key="2">
    <source>
        <dbReference type="EMBL" id="KAK6543772.1"/>
    </source>
</evidence>
<feature type="domain" description="HNH nuclease" evidence="1">
    <location>
        <begin position="120"/>
        <end position="202"/>
    </location>
</feature>
<dbReference type="EMBL" id="JAVHJO010000001">
    <property type="protein sequence ID" value="KAK6543772.1"/>
    <property type="molecule type" value="Genomic_DNA"/>
</dbReference>
<keyword evidence="3" id="KW-1185">Reference proteome</keyword>
<gene>
    <name evidence="2" type="ORF">TWF694_000504</name>
</gene>